<reference evidence="5 6" key="1">
    <citation type="submission" date="2020-05" db="EMBL/GenBank/DDBJ databases">
        <title>Genome Sequencing of Type Strains.</title>
        <authorList>
            <person name="Lemaire J.F."/>
            <person name="Inderbitzin P."/>
            <person name="Gregorio O.A."/>
            <person name="Collins S.B."/>
            <person name="Wespe N."/>
            <person name="Knight-Connoni V."/>
        </authorList>
    </citation>
    <scope>NUCLEOTIDE SEQUENCE [LARGE SCALE GENOMIC DNA]</scope>
    <source>
        <strain evidence="5 6">LMG 21957</strain>
    </source>
</reference>
<dbReference type="SUPFAM" id="SSF53335">
    <property type="entry name" value="S-adenosyl-L-methionine-dependent methyltransferases"/>
    <property type="match status" value="1"/>
</dbReference>
<dbReference type="InterPro" id="IPR036986">
    <property type="entry name" value="S4_RNA-bd_sf"/>
</dbReference>
<evidence type="ECO:0000313" key="6">
    <source>
        <dbReference type="Proteomes" id="UP000526125"/>
    </source>
</evidence>
<name>A0A7Y6BXM3_9BACL</name>
<dbReference type="PIRSF" id="PIRSF005578">
    <property type="entry name" value="TlyA"/>
    <property type="match status" value="1"/>
</dbReference>
<dbReference type="InterPro" id="IPR047048">
    <property type="entry name" value="TlyA"/>
</dbReference>
<dbReference type="PANTHER" id="PTHR32319:SF0">
    <property type="entry name" value="BACTERIAL HEMOLYSIN-LIKE PROTEIN"/>
    <property type="match status" value="1"/>
</dbReference>
<dbReference type="InterPro" id="IPR002942">
    <property type="entry name" value="S4_RNA-bd"/>
</dbReference>
<proteinExistence type="inferred from homology"/>
<keyword evidence="1 3" id="KW-0694">RNA-binding</keyword>
<dbReference type="EMBL" id="JABMCB010000177">
    <property type="protein sequence ID" value="NUU75829.1"/>
    <property type="molecule type" value="Genomic_DNA"/>
</dbReference>
<dbReference type="PROSITE" id="PS50889">
    <property type="entry name" value="S4"/>
    <property type="match status" value="1"/>
</dbReference>
<dbReference type="GO" id="GO:0008168">
    <property type="term" value="F:methyltransferase activity"/>
    <property type="evidence" value="ECO:0007669"/>
    <property type="project" value="UniProtKB-KW"/>
</dbReference>
<dbReference type="Pfam" id="PF01728">
    <property type="entry name" value="FtsJ"/>
    <property type="match status" value="1"/>
</dbReference>
<keyword evidence="6" id="KW-1185">Reference proteome</keyword>
<evidence type="ECO:0000313" key="5">
    <source>
        <dbReference type="EMBL" id="NUU75829.1"/>
    </source>
</evidence>
<dbReference type="SUPFAM" id="SSF55174">
    <property type="entry name" value="Alpha-L RNA-binding motif"/>
    <property type="match status" value="1"/>
</dbReference>
<dbReference type="Proteomes" id="UP000526125">
    <property type="component" value="Unassembled WGS sequence"/>
</dbReference>
<accession>A0A7Y6BXM3</accession>
<keyword evidence="5" id="KW-0489">Methyltransferase</keyword>
<dbReference type="RefSeq" id="WP_175395585.1">
    <property type="nucleotide sequence ID" value="NZ_JABMCB010000177.1"/>
</dbReference>
<dbReference type="NCBIfam" id="TIGR00478">
    <property type="entry name" value="tly"/>
    <property type="match status" value="1"/>
</dbReference>
<organism evidence="5 6">
    <name type="scientific">Paenibacillus xylanilyticus</name>
    <dbReference type="NCBI Taxonomy" id="248903"/>
    <lineage>
        <taxon>Bacteria</taxon>
        <taxon>Bacillati</taxon>
        <taxon>Bacillota</taxon>
        <taxon>Bacilli</taxon>
        <taxon>Bacillales</taxon>
        <taxon>Paenibacillaceae</taxon>
        <taxon>Paenibacillus</taxon>
    </lineage>
</organism>
<dbReference type="SMART" id="SM00363">
    <property type="entry name" value="S4"/>
    <property type="match status" value="1"/>
</dbReference>
<feature type="domain" description="RNA-binding S4" evidence="4">
    <location>
        <begin position="6"/>
        <end position="69"/>
    </location>
</feature>
<dbReference type="CDD" id="cd00165">
    <property type="entry name" value="S4"/>
    <property type="match status" value="1"/>
</dbReference>
<comment type="caution">
    <text evidence="5">The sequence shown here is derived from an EMBL/GenBank/DDBJ whole genome shotgun (WGS) entry which is preliminary data.</text>
</comment>
<dbReference type="Gene3D" id="3.40.50.150">
    <property type="entry name" value="Vaccinia Virus protein VP39"/>
    <property type="match status" value="1"/>
</dbReference>
<dbReference type="GO" id="GO:0032259">
    <property type="term" value="P:methylation"/>
    <property type="evidence" value="ECO:0007669"/>
    <property type="project" value="UniProtKB-KW"/>
</dbReference>
<dbReference type="PANTHER" id="PTHR32319">
    <property type="entry name" value="BACTERIAL HEMOLYSIN-LIKE PROTEIN"/>
    <property type="match status" value="1"/>
</dbReference>
<dbReference type="Gene3D" id="3.10.290.10">
    <property type="entry name" value="RNA-binding S4 domain"/>
    <property type="match status" value="1"/>
</dbReference>
<evidence type="ECO:0000259" key="4">
    <source>
        <dbReference type="SMART" id="SM00363"/>
    </source>
</evidence>
<evidence type="ECO:0000256" key="1">
    <source>
        <dbReference type="ARBA" id="ARBA00022884"/>
    </source>
</evidence>
<dbReference type="InterPro" id="IPR002877">
    <property type="entry name" value="RNA_MeTrfase_FtsJ_dom"/>
</dbReference>
<evidence type="ECO:0000256" key="2">
    <source>
        <dbReference type="ARBA" id="ARBA00029460"/>
    </source>
</evidence>
<dbReference type="InterPro" id="IPR029063">
    <property type="entry name" value="SAM-dependent_MTases_sf"/>
</dbReference>
<dbReference type="InterPro" id="IPR004538">
    <property type="entry name" value="Hemolysin_A/TlyA"/>
</dbReference>
<protein>
    <submittedName>
        <fullName evidence="5">TlyA family RNA methyltransferase</fullName>
    </submittedName>
</protein>
<sequence length="281" mass="30799">MSLPKERIDVLLVEQGYYESREKAKAAIMAGLVYANNERIEKAGMKIPREAELKVKGSVHPYVGRGGLKLEKAIRHFGLDMNGLVMLDIGSSTGGFTDCALQHGASHVYAIDVGYNQLDWSLRNDDRVTVMERTNFRYVTPEDLIGPVPNFASIDVSFISLRIILPPLLALLKQPADIVALIKPQFEAGREKVGKSGVVRDPKVHKEVLETMLHFANELGLGLKGLTFSPITGGEGNIEFLAHWRLEEPGASQQEKDPASLDALAHQVAMEAAHTFTGNSS</sequence>
<comment type="similarity">
    <text evidence="2">Belongs to the TlyA family.</text>
</comment>
<keyword evidence="5" id="KW-0808">Transferase</keyword>
<dbReference type="Pfam" id="PF01479">
    <property type="entry name" value="S4"/>
    <property type="match status" value="1"/>
</dbReference>
<gene>
    <name evidence="5" type="ORF">HP552_11370</name>
</gene>
<dbReference type="AlphaFoldDB" id="A0A7Y6BXM3"/>
<evidence type="ECO:0000256" key="3">
    <source>
        <dbReference type="PROSITE-ProRule" id="PRU00182"/>
    </source>
</evidence>
<dbReference type="GO" id="GO:0003723">
    <property type="term" value="F:RNA binding"/>
    <property type="evidence" value="ECO:0007669"/>
    <property type="project" value="UniProtKB-KW"/>
</dbReference>